<evidence type="ECO:0000256" key="1">
    <source>
        <dbReference type="ARBA" id="ARBA00004173"/>
    </source>
</evidence>
<dbReference type="InterPro" id="IPR000235">
    <property type="entry name" value="Ribosomal_uS7"/>
</dbReference>
<dbReference type="PANTHER" id="PTHR11205">
    <property type="entry name" value="RIBOSOMAL PROTEIN S7"/>
    <property type="match status" value="1"/>
</dbReference>
<evidence type="ECO:0000256" key="4">
    <source>
        <dbReference type="ARBA" id="ARBA00023128"/>
    </source>
</evidence>
<dbReference type="AlphaFoldDB" id="A0A2T4AGC7"/>
<dbReference type="InterPro" id="IPR036823">
    <property type="entry name" value="Ribosomal_uS7_dom_sf"/>
</dbReference>
<evidence type="ECO:0000256" key="5">
    <source>
        <dbReference type="ARBA" id="ARBA00023274"/>
    </source>
</evidence>
<dbReference type="GO" id="GO:1990904">
    <property type="term" value="C:ribonucleoprotein complex"/>
    <property type="evidence" value="ECO:0007669"/>
    <property type="project" value="UniProtKB-KW"/>
</dbReference>
<dbReference type="Gene3D" id="1.10.455.10">
    <property type="entry name" value="Ribosomal protein S7 domain"/>
    <property type="match status" value="1"/>
</dbReference>
<dbReference type="CDD" id="cd14868">
    <property type="entry name" value="uS7_Mitochondria_Fungi"/>
    <property type="match status" value="1"/>
</dbReference>
<sequence>MASRLKIWGACRTLAVRTQPVRLAAQPFLAQASSTRFYADDATNKPSNSPSGAKREASGSVSKSESRSTKATEGASGELTQKALQETSSSQASSIEALDDATLEQILYGGRPVTSQREGGLTEAQEEALYREGVIPPPEQAEAIVAAGSQSTVPVGTEVQNAGHKFGLPQKPYPDGFHVKKRYHPVLEQITRLLMRHGELSVAQRNMASVMNFLRTSPAPIYSPKFPLLPGTPPAAHLPLNPVLYITIAIDSVAPLLKVRNIAGAGGGGRALELPVPLAVRQRRRMAFQWILDVINKKPSKGSGRNQFAHRIAEEIIAVVEGRSSVWEKRKLVHKLGTAARANVGSNKLKTKKKK</sequence>
<dbReference type="GO" id="GO:0005739">
    <property type="term" value="C:mitochondrion"/>
    <property type="evidence" value="ECO:0007669"/>
    <property type="project" value="UniProtKB-SubCell"/>
</dbReference>
<dbReference type="EMBL" id="KZ679679">
    <property type="protein sequence ID" value="PTB56052.1"/>
    <property type="molecule type" value="Genomic_DNA"/>
</dbReference>
<feature type="compositionally biased region" description="Polar residues" evidence="8">
    <location>
        <begin position="78"/>
        <end position="94"/>
    </location>
</feature>
<gene>
    <name evidence="10" type="ORF">M431DRAFT_481509</name>
</gene>
<evidence type="ECO:0000256" key="8">
    <source>
        <dbReference type="SAM" id="MobiDB-lite"/>
    </source>
</evidence>
<feature type="domain" description="Small ribosomal subunit protein uS7" evidence="9">
    <location>
        <begin position="183"/>
        <end position="341"/>
    </location>
</feature>
<evidence type="ECO:0000256" key="7">
    <source>
        <dbReference type="ARBA" id="ARBA00039306"/>
    </source>
</evidence>
<dbReference type="SUPFAM" id="SSF47973">
    <property type="entry name" value="Ribosomal protein S7"/>
    <property type="match status" value="1"/>
</dbReference>
<dbReference type="GO" id="GO:0005840">
    <property type="term" value="C:ribosome"/>
    <property type="evidence" value="ECO:0007669"/>
    <property type="project" value="UniProtKB-KW"/>
</dbReference>
<evidence type="ECO:0000256" key="3">
    <source>
        <dbReference type="ARBA" id="ARBA00022980"/>
    </source>
</evidence>
<protein>
    <recommendedName>
        <fullName evidence="7">Small ribosomal subunit protein uS7m</fullName>
    </recommendedName>
</protein>
<dbReference type="GeneID" id="36624530"/>
<name>A0A2T4AGC7_TRIHA</name>
<organism evidence="10 11">
    <name type="scientific">Trichoderma harzianum CBS 226.95</name>
    <dbReference type="NCBI Taxonomy" id="983964"/>
    <lineage>
        <taxon>Eukaryota</taxon>
        <taxon>Fungi</taxon>
        <taxon>Dikarya</taxon>
        <taxon>Ascomycota</taxon>
        <taxon>Pezizomycotina</taxon>
        <taxon>Sordariomycetes</taxon>
        <taxon>Hypocreomycetidae</taxon>
        <taxon>Hypocreales</taxon>
        <taxon>Hypocreaceae</taxon>
        <taxon>Trichoderma</taxon>
    </lineage>
</organism>
<dbReference type="FunFam" id="1.10.455.10:FF:000006">
    <property type="entry name" value="37S ribosomal protein S7, mitochondrial"/>
    <property type="match status" value="1"/>
</dbReference>
<dbReference type="GO" id="GO:0006412">
    <property type="term" value="P:translation"/>
    <property type="evidence" value="ECO:0007669"/>
    <property type="project" value="InterPro"/>
</dbReference>
<feature type="region of interest" description="Disordered" evidence="8">
    <location>
        <begin position="37"/>
        <end position="95"/>
    </location>
</feature>
<reference evidence="10 11" key="1">
    <citation type="submission" date="2016-07" db="EMBL/GenBank/DDBJ databases">
        <title>Multiple horizontal gene transfer events from other fungi enriched the ability of initially mycotrophic Trichoderma (Ascomycota) to feed on dead plant biomass.</title>
        <authorList>
            <consortium name="DOE Joint Genome Institute"/>
            <person name="Aerts A."/>
            <person name="Atanasova L."/>
            <person name="Chenthamara K."/>
            <person name="Zhang J."/>
            <person name="Grujic M."/>
            <person name="Henrissat B."/>
            <person name="Kuo A."/>
            <person name="Salamov A."/>
            <person name="Lipzen A."/>
            <person name="Labutti K."/>
            <person name="Barry K."/>
            <person name="Miao Y."/>
            <person name="Rahimi M.J."/>
            <person name="Shen Q."/>
            <person name="Grigoriev I.V."/>
            <person name="Kubicek C.P."/>
            <person name="Druzhinina I.S."/>
        </authorList>
    </citation>
    <scope>NUCLEOTIDE SEQUENCE [LARGE SCALE GENOMIC DNA]</scope>
    <source>
        <strain evidence="10 11">CBS 226.95</strain>
    </source>
</reference>
<keyword evidence="5" id="KW-0687">Ribonucleoprotein</keyword>
<accession>A0A2T4AGC7</accession>
<comment type="function">
    <text evidence="6">Component of the mitochondrial ribosome (mitoribosome), a dedicated translation machinery responsible for the synthesis of mitochondrial genome-encoded proteins, including at least some of the essential transmembrane subunits of the mitochondrial respiratory chain. The mitoribosomes are attached to the mitochondrial inner membrane and translation products are cotranslationally integrated into the membrane.</text>
</comment>
<proteinExistence type="inferred from homology"/>
<keyword evidence="11" id="KW-1185">Reference proteome</keyword>
<evidence type="ECO:0000256" key="2">
    <source>
        <dbReference type="ARBA" id="ARBA00007151"/>
    </source>
</evidence>
<dbReference type="RefSeq" id="XP_024775729.1">
    <property type="nucleotide sequence ID" value="XM_024915961.1"/>
</dbReference>
<evidence type="ECO:0000256" key="6">
    <source>
        <dbReference type="ARBA" id="ARBA00037226"/>
    </source>
</evidence>
<dbReference type="STRING" id="983964.A0A2T4AGC7"/>
<evidence type="ECO:0000313" key="10">
    <source>
        <dbReference type="EMBL" id="PTB56052.1"/>
    </source>
</evidence>
<dbReference type="InterPro" id="IPR047988">
    <property type="entry name" value="Ribosomal_uS7m_fungi"/>
</dbReference>
<evidence type="ECO:0000259" key="9">
    <source>
        <dbReference type="Pfam" id="PF00177"/>
    </source>
</evidence>
<comment type="similarity">
    <text evidence="2">Belongs to the universal ribosomal protein uS7 family.</text>
</comment>
<comment type="subcellular location">
    <subcellularLocation>
        <location evidence="1">Mitochondrion</location>
    </subcellularLocation>
</comment>
<evidence type="ECO:0000313" key="11">
    <source>
        <dbReference type="Proteomes" id="UP000241690"/>
    </source>
</evidence>
<dbReference type="Proteomes" id="UP000241690">
    <property type="component" value="Unassembled WGS sequence"/>
</dbReference>
<dbReference type="InterPro" id="IPR023798">
    <property type="entry name" value="Ribosomal_uS7_dom"/>
</dbReference>
<dbReference type="Pfam" id="PF00177">
    <property type="entry name" value="Ribosomal_S7"/>
    <property type="match status" value="1"/>
</dbReference>
<keyword evidence="4" id="KW-0496">Mitochondrion</keyword>
<keyword evidence="3" id="KW-0689">Ribosomal protein</keyword>